<feature type="region of interest" description="Disordered" evidence="1">
    <location>
        <begin position="1"/>
        <end position="25"/>
    </location>
</feature>
<comment type="caution">
    <text evidence="2">The sequence shown here is derived from an EMBL/GenBank/DDBJ whole genome shotgun (WGS) entry which is preliminary data.</text>
</comment>
<sequence>MELGQSIRRKRSSGVCRPRRSYIKL</sequence>
<proteinExistence type="predicted"/>
<dbReference type="EMBL" id="QDEB01094575">
    <property type="protein sequence ID" value="RZC32792.1"/>
    <property type="molecule type" value="Genomic_DNA"/>
</dbReference>
<gene>
    <name evidence="2" type="ORF">BDFB_008391</name>
</gene>
<keyword evidence="3" id="KW-1185">Reference proteome</keyword>
<accession>A0A482VIW6</accession>
<name>A0A482VIW6_ASBVE</name>
<organism evidence="2 3">
    <name type="scientific">Asbolus verrucosus</name>
    <name type="common">Desert ironclad beetle</name>
    <dbReference type="NCBI Taxonomy" id="1661398"/>
    <lineage>
        <taxon>Eukaryota</taxon>
        <taxon>Metazoa</taxon>
        <taxon>Ecdysozoa</taxon>
        <taxon>Arthropoda</taxon>
        <taxon>Hexapoda</taxon>
        <taxon>Insecta</taxon>
        <taxon>Pterygota</taxon>
        <taxon>Neoptera</taxon>
        <taxon>Endopterygota</taxon>
        <taxon>Coleoptera</taxon>
        <taxon>Polyphaga</taxon>
        <taxon>Cucujiformia</taxon>
        <taxon>Tenebrionidae</taxon>
        <taxon>Pimeliinae</taxon>
        <taxon>Asbolus</taxon>
    </lineage>
</organism>
<reference evidence="2 3" key="1">
    <citation type="submission" date="2017-03" db="EMBL/GenBank/DDBJ databases">
        <title>Genome of the blue death feigning beetle - Asbolus verrucosus.</title>
        <authorList>
            <person name="Rider S.D."/>
        </authorList>
    </citation>
    <scope>NUCLEOTIDE SEQUENCE [LARGE SCALE GENOMIC DNA]</scope>
    <source>
        <strain evidence="2">Butters</strain>
        <tissue evidence="2">Head and leg muscle</tissue>
    </source>
</reference>
<evidence type="ECO:0000313" key="2">
    <source>
        <dbReference type="EMBL" id="RZC32792.1"/>
    </source>
</evidence>
<evidence type="ECO:0000313" key="3">
    <source>
        <dbReference type="Proteomes" id="UP000292052"/>
    </source>
</evidence>
<evidence type="ECO:0000256" key="1">
    <source>
        <dbReference type="SAM" id="MobiDB-lite"/>
    </source>
</evidence>
<protein>
    <submittedName>
        <fullName evidence="2">Uncharacterized protein</fullName>
    </submittedName>
</protein>
<dbReference type="Proteomes" id="UP000292052">
    <property type="component" value="Unassembled WGS sequence"/>
</dbReference>
<dbReference type="AlphaFoldDB" id="A0A482VIW6"/>
<feature type="compositionally biased region" description="Basic residues" evidence="1">
    <location>
        <begin position="7"/>
        <end position="25"/>
    </location>
</feature>